<dbReference type="InterPro" id="IPR018485">
    <property type="entry name" value="FGGY_C"/>
</dbReference>
<dbReference type="CDD" id="cd07769">
    <property type="entry name" value="ASKHA_NBD_FGGY_GK"/>
    <property type="match status" value="1"/>
</dbReference>
<evidence type="ECO:0000256" key="6">
    <source>
        <dbReference type="ARBA" id="ARBA00022840"/>
    </source>
</evidence>
<keyword evidence="4 10" id="KW-0418">Kinase</keyword>
<evidence type="ECO:0000256" key="4">
    <source>
        <dbReference type="ARBA" id="ARBA00022777"/>
    </source>
</evidence>
<dbReference type="PROSITE" id="PS00933">
    <property type="entry name" value="FGGY_KINASES_1"/>
    <property type="match status" value="1"/>
</dbReference>
<comment type="similarity">
    <text evidence="1">Belongs to the FGGY kinase family.</text>
</comment>
<sequence>MDAFILAVDQSTSGTKALVIDASGHVLAKSSAPHKQIYPAAGWVEHDPVEIYEQVKKCALDALEQAGIGADRLAALTLTNQRETAVLWDRATGEPAYNAIVWQCQRTESFCTELKAQGHEENVSARTGLKLDPYFSAAKWAWMLDNAPGAREALAEGRLLAGTMDSWLVWKLTGGRVHATDYTNASRTSLFNIHTLQWDEEMCALFGVPSSLLPAVKFSDEVLGHTDPAWLGASVPIAGIIGDSQAALFGNLCLTPGAAKATYGTGTSVLMNVGNRAAQADGGLVQAIAWGRGGEVTYALEAVIRTSGDSLNWVRDNLGFFSSYEEMERLLAEAPDSAGVYLVPAFVGLGAPYWRPDARAAITGMSRSAGRAHIVRAAWESIAYQVRDAIELLQSESGIALRALYADGGAADSATLMQFQSDLLDRPVSRLGVAELSAMGSAYMGGLAVGLWSSLDEIAGLPREARIYEPRMEATARERLYGGWKRAVRSVLAGAAEEE</sequence>
<evidence type="ECO:0000256" key="7">
    <source>
        <dbReference type="ARBA" id="ARBA00043149"/>
    </source>
</evidence>
<dbReference type="PANTHER" id="PTHR10196">
    <property type="entry name" value="SUGAR KINASE"/>
    <property type="match status" value="1"/>
</dbReference>
<dbReference type="InterPro" id="IPR018484">
    <property type="entry name" value="FGGY_N"/>
</dbReference>
<keyword evidence="3" id="KW-0547">Nucleotide-binding</keyword>
<dbReference type="InterPro" id="IPR018483">
    <property type="entry name" value="Carb_kinase_FGGY_CS"/>
</dbReference>
<evidence type="ECO:0000256" key="5">
    <source>
        <dbReference type="ARBA" id="ARBA00022798"/>
    </source>
</evidence>
<reference evidence="11" key="1">
    <citation type="journal article" date="2019" name="Int. J. Syst. Evol. Microbiol.">
        <title>The Global Catalogue of Microorganisms (GCM) 10K type strain sequencing project: providing services to taxonomists for standard genome sequencing and annotation.</title>
        <authorList>
            <consortium name="The Broad Institute Genomics Platform"/>
            <consortium name="The Broad Institute Genome Sequencing Center for Infectious Disease"/>
            <person name="Wu L."/>
            <person name="Ma J."/>
        </authorList>
    </citation>
    <scope>NUCLEOTIDE SEQUENCE [LARGE SCALE GENOMIC DNA]</scope>
    <source>
        <strain evidence="11">CGMCC 4.1641</strain>
    </source>
</reference>
<dbReference type="SUPFAM" id="SSF53067">
    <property type="entry name" value="Actin-like ATPase domain"/>
    <property type="match status" value="2"/>
</dbReference>
<feature type="domain" description="Carbohydrate kinase FGGY N-terminal" evidence="8">
    <location>
        <begin position="5"/>
        <end position="250"/>
    </location>
</feature>
<dbReference type="PANTHER" id="PTHR10196:SF69">
    <property type="entry name" value="GLYCEROL KINASE"/>
    <property type="match status" value="1"/>
</dbReference>
<keyword evidence="2 10" id="KW-0808">Transferase</keyword>
<dbReference type="RefSeq" id="WP_204603711.1">
    <property type="nucleotide sequence ID" value="NZ_JBHSED010000015.1"/>
</dbReference>
<dbReference type="InterPro" id="IPR005999">
    <property type="entry name" value="Glycerol_kin"/>
</dbReference>
<dbReference type="Gene3D" id="3.30.420.40">
    <property type="match status" value="2"/>
</dbReference>
<comment type="caution">
    <text evidence="10">The sequence shown here is derived from an EMBL/GenBank/DDBJ whole genome shotgun (WGS) entry which is preliminary data.</text>
</comment>
<evidence type="ECO:0000313" key="10">
    <source>
        <dbReference type="EMBL" id="MFC4303831.1"/>
    </source>
</evidence>
<keyword evidence="6" id="KW-0067">ATP-binding</keyword>
<evidence type="ECO:0000259" key="9">
    <source>
        <dbReference type="Pfam" id="PF02782"/>
    </source>
</evidence>
<feature type="domain" description="Carbohydrate kinase FGGY C-terminal" evidence="9">
    <location>
        <begin position="260"/>
        <end position="448"/>
    </location>
</feature>
<dbReference type="NCBIfam" id="NF000756">
    <property type="entry name" value="PRK00047.1"/>
    <property type="match status" value="1"/>
</dbReference>
<dbReference type="PIRSF" id="PIRSF000538">
    <property type="entry name" value="GlpK"/>
    <property type="match status" value="1"/>
</dbReference>
<dbReference type="Proteomes" id="UP001595755">
    <property type="component" value="Unassembled WGS sequence"/>
</dbReference>
<evidence type="ECO:0000313" key="11">
    <source>
        <dbReference type="Proteomes" id="UP001595755"/>
    </source>
</evidence>
<accession>A0ABV8S919</accession>
<name>A0ABV8S919_9BACL</name>
<protein>
    <recommendedName>
        <fullName evidence="7">ATP:glycerol 3-phosphotransferase</fullName>
    </recommendedName>
</protein>
<dbReference type="InterPro" id="IPR043129">
    <property type="entry name" value="ATPase_NBD"/>
</dbReference>
<dbReference type="EMBL" id="JBHSED010000015">
    <property type="protein sequence ID" value="MFC4303831.1"/>
    <property type="molecule type" value="Genomic_DNA"/>
</dbReference>
<proteinExistence type="inferred from homology"/>
<dbReference type="Pfam" id="PF00370">
    <property type="entry name" value="FGGY_N"/>
    <property type="match status" value="1"/>
</dbReference>
<keyword evidence="11" id="KW-1185">Reference proteome</keyword>
<evidence type="ECO:0000256" key="1">
    <source>
        <dbReference type="ARBA" id="ARBA00009156"/>
    </source>
</evidence>
<evidence type="ECO:0000256" key="3">
    <source>
        <dbReference type="ARBA" id="ARBA00022741"/>
    </source>
</evidence>
<gene>
    <name evidence="10" type="primary">glpK</name>
    <name evidence="10" type="ORF">ACFO1S_10285</name>
</gene>
<dbReference type="NCBIfam" id="TIGR01311">
    <property type="entry name" value="glycerol_kin"/>
    <property type="match status" value="1"/>
</dbReference>
<dbReference type="InterPro" id="IPR000577">
    <property type="entry name" value="Carb_kinase_FGGY"/>
</dbReference>
<organism evidence="10 11">
    <name type="scientific">Cohnella boryungensis</name>
    <dbReference type="NCBI Taxonomy" id="768479"/>
    <lineage>
        <taxon>Bacteria</taxon>
        <taxon>Bacillati</taxon>
        <taxon>Bacillota</taxon>
        <taxon>Bacilli</taxon>
        <taxon>Bacillales</taxon>
        <taxon>Paenibacillaceae</taxon>
        <taxon>Cohnella</taxon>
    </lineage>
</organism>
<keyword evidence="5" id="KW-0319">Glycerol metabolism</keyword>
<dbReference type="GO" id="GO:0004370">
    <property type="term" value="F:glycerol kinase activity"/>
    <property type="evidence" value="ECO:0007669"/>
    <property type="project" value="UniProtKB-EC"/>
</dbReference>
<evidence type="ECO:0000256" key="2">
    <source>
        <dbReference type="ARBA" id="ARBA00022679"/>
    </source>
</evidence>
<dbReference type="Pfam" id="PF02782">
    <property type="entry name" value="FGGY_C"/>
    <property type="match status" value="1"/>
</dbReference>
<evidence type="ECO:0000259" key="8">
    <source>
        <dbReference type="Pfam" id="PF00370"/>
    </source>
</evidence>